<dbReference type="InterPro" id="IPR035699">
    <property type="entry name" value="AAA_6"/>
</dbReference>
<dbReference type="Gene3D" id="3.20.180.20">
    <property type="entry name" value="Dynein heavy chain, N-terminal domain 2"/>
    <property type="match status" value="1"/>
</dbReference>
<dbReference type="InterPro" id="IPR026983">
    <property type="entry name" value="DHC"/>
</dbReference>
<dbReference type="PANTHER" id="PTHR45703">
    <property type="entry name" value="DYNEIN HEAVY CHAIN"/>
    <property type="match status" value="1"/>
</dbReference>
<dbReference type="GO" id="GO:0005524">
    <property type="term" value="F:ATP binding"/>
    <property type="evidence" value="ECO:0007669"/>
    <property type="project" value="InterPro"/>
</dbReference>
<name>A0A7R9ECJ9_9NEOP</name>
<evidence type="ECO:0000259" key="2">
    <source>
        <dbReference type="Pfam" id="PF12774"/>
    </source>
</evidence>
<reference evidence="3" key="1">
    <citation type="submission" date="2020-11" db="EMBL/GenBank/DDBJ databases">
        <authorList>
            <person name="Tran Van P."/>
        </authorList>
    </citation>
    <scope>NUCLEOTIDE SEQUENCE</scope>
</reference>
<dbReference type="Pfam" id="PF12774">
    <property type="entry name" value="AAA_6"/>
    <property type="match status" value="1"/>
</dbReference>
<evidence type="ECO:0008006" key="4">
    <source>
        <dbReference type="Google" id="ProtNLM"/>
    </source>
</evidence>
<dbReference type="InterPro" id="IPR042228">
    <property type="entry name" value="Dynein_linker_3"/>
</dbReference>
<dbReference type="GO" id="GO:0007018">
    <property type="term" value="P:microtubule-based movement"/>
    <property type="evidence" value="ECO:0007669"/>
    <property type="project" value="InterPro"/>
</dbReference>
<dbReference type="GO" id="GO:0030286">
    <property type="term" value="C:dynein complex"/>
    <property type="evidence" value="ECO:0007669"/>
    <property type="project" value="InterPro"/>
</dbReference>
<sequence length="417" mass="48262">MLYVMAKVGDNQCLLQSIKNSANYNSFIDRASIWETRLADLDQHLHNLNLIQRKWVYLEPIFGAGTMSQDQARFQRVDHDFRYIMADVSRDSKVVSLCRISNLHQILDTLLDQLSRCQKSLNDFLEEKRSAFPRFYFLGDEDLLEILGQSTKPRVIQAHLKKLFVGIHSVTFDPSEQHVTAIRSLERETVPLKQHVELTAKVEEWLCALEKEMKSTLRQLLVECVSDVEQTKSEPDPLKFPSQVLCLCESVLFTRRCEEAITNNSLQHLLSTLKVLYPNQHLLVTLKQQLEAYTSLEVEWTDTPGDTEGDSRDLELKLKAMLLDTIHHMSVVEHLLAASVKQVNSWHWQRQLRFYLRKDGVAVVRMVDAQFEYTYEYQGNATKLVHTPLTDKCYLTLTQVTSVFVELLLHNISQDNP</sequence>
<feature type="domain" description="Dynein heavy chain linker" evidence="1">
    <location>
        <begin position="5"/>
        <end position="224"/>
    </location>
</feature>
<dbReference type="EMBL" id="OB794331">
    <property type="protein sequence ID" value="CAD7430092.1"/>
    <property type="molecule type" value="Genomic_DNA"/>
</dbReference>
<dbReference type="GO" id="GO:0051959">
    <property type="term" value="F:dynein light intermediate chain binding"/>
    <property type="evidence" value="ECO:0007669"/>
    <property type="project" value="InterPro"/>
</dbReference>
<dbReference type="AlphaFoldDB" id="A0A7R9ECJ9"/>
<organism evidence="3">
    <name type="scientific">Timema monikensis</name>
    <dbReference type="NCBI Taxonomy" id="170555"/>
    <lineage>
        <taxon>Eukaryota</taxon>
        <taxon>Metazoa</taxon>
        <taxon>Ecdysozoa</taxon>
        <taxon>Arthropoda</taxon>
        <taxon>Hexapoda</taxon>
        <taxon>Insecta</taxon>
        <taxon>Pterygota</taxon>
        <taxon>Neoptera</taxon>
        <taxon>Polyneoptera</taxon>
        <taxon>Phasmatodea</taxon>
        <taxon>Timematodea</taxon>
        <taxon>Timematoidea</taxon>
        <taxon>Timematidae</taxon>
        <taxon>Timema</taxon>
    </lineage>
</organism>
<dbReference type="Gene3D" id="1.20.58.1120">
    <property type="match status" value="1"/>
</dbReference>
<dbReference type="PANTHER" id="PTHR45703:SF22">
    <property type="entry name" value="DYNEIN CYTOPLASMIC 2 HEAVY CHAIN 1"/>
    <property type="match status" value="1"/>
</dbReference>
<dbReference type="Pfam" id="PF08393">
    <property type="entry name" value="DHC_N2"/>
    <property type="match status" value="1"/>
</dbReference>
<dbReference type="InterPro" id="IPR013602">
    <property type="entry name" value="Dynein_heavy_linker"/>
</dbReference>
<dbReference type="GO" id="GO:0045505">
    <property type="term" value="F:dynein intermediate chain binding"/>
    <property type="evidence" value="ECO:0007669"/>
    <property type="project" value="InterPro"/>
</dbReference>
<feature type="domain" description="Dynein heavy chain hydrolytic ATP-binding dynein motor region" evidence="2">
    <location>
        <begin position="373"/>
        <end position="402"/>
    </location>
</feature>
<accession>A0A7R9ECJ9</accession>
<evidence type="ECO:0000313" key="3">
    <source>
        <dbReference type="EMBL" id="CAD7430092.1"/>
    </source>
</evidence>
<evidence type="ECO:0000259" key="1">
    <source>
        <dbReference type="Pfam" id="PF08393"/>
    </source>
</evidence>
<dbReference type="Gene3D" id="1.20.140.100">
    <property type="entry name" value="Dynein heavy chain, N-terminal domain 2"/>
    <property type="match status" value="1"/>
</dbReference>
<gene>
    <name evidence="3" type="ORF">TMSB3V08_LOCUS6861</name>
</gene>
<protein>
    <recommendedName>
        <fullName evidence="4">Dynein heavy chain linker domain-containing protein</fullName>
    </recommendedName>
</protein>
<proteinExistence type="predicted"/>
<dbReference type="InterPro" id="IPR042222">
    <property type="entry name" value="Dynein_2_N"/>
</dbReference>
<dbReference type="FunFam" id="3.20.180.20:FF:000002">
    <property type="entry name" value="Cytoplasmic dynein heavy chain 1"/>
    <property type="match status" value="1"/>
</dbReference>